<evidence type="ECO:0000313" key="3">
    <source>
        <dbReference type="Proteomes" id="UP001138961"/>
    </source>
</evidence>
<reference evidence="2" key="1">
    <citation type="submission" date="2021-10" db="EMBL/GenBank/DDBJ databases">
        <title>Loktanella gaetbuli sp. nov., isolated from a tidal flat.</title>
        <authorList>
            <person name="Park S."/>
            <person name="Yoon J.-H."/>
        </authorList>
    </citation>
    <scope>NUCLEOTIDE SEQUENCE</scope>
    <source>
        <strain evidence="2">TSTF-M6</strain>
    </source>
</reference>
<dbReference type="EMBL" id="JAJATZ010000006">
    <property type="protein sequence ID" value="MCB5200249.1"/>
    <property type="molecule type" value="Genomic_DNA"/>
</dbReference>
<dbReference type="RefSeq" id="WP_090158664.1">
    <property type="nucleotide sequence ID" value="NZ_JAJATZ010000006.1"/>
</dbReference>
<accession>A0ABS8BXE7</accession>
<comment type="caution">
    <text evidence="2">The sequence shown here is derived from an EMBL/GenBank/DDBJ whole genome shotgun (WGS) entry which is preliminary data.</text>
</comment>
<feature type="transmembrane region" description="Helical" evidence="1">
    <location>
        <begin position="193"/>
        <end position="215"/>
    </location>
</feature>
<name>A0ABS8BXE7_9RHOB</name>
<keyword evidence="1" id="KW-0812">Transmembrane</keyword>
<evidence type="ECO:0000313" key="2">
    <source>
        <dbReference type="EMBL" id="MCB5200249.1"/>
    </source>
</evidence>
<protein>
    <submittedName>
        <fullName evidence="2">DUF4386 family protein</fullName>
    </submittedName>
</protein>
<feature type="transmembrane region" description="Helical" evidence="1">
    <location>
        <begin position="148"/>
        <end position="163"/>
    </location>
</feature>
<feature type="transmembrane region" description="Helical" evidence="1">
    <location>
        <begin position="170"/>
        <end position="187"/>
    </location>
</feature>
<gene>
    <name evidence="2" type="ORF">LGQ03_13450</name>
</gene>
<dbReference type="Proteomes" id="UP001138961">
    <property type="component" value="Unassembled WGS sequence"/>
</dbReference>
<feature type="transmembrane region" description="Helical" evidence="1">
    <location>
        <begin position="54"/>
        <end position="76"/>
    </location>
</feature>
<proteinExistence type="predicted"/>
<sequence>MTMQRIGGLAALICAATYIFGFTLLVTVFAESGFGTNDIDAAGVVRFTVDNQALMITWFTVIYVLNALALAVLVVALASRLRAKSADWATMTLAFGLIWTTLVLGAGMIGNVTTETMAAMAPNDFESAVQTWEALHAVELGLGGGNEIAGGVWILCVSLAGIMHRAFGKIVVGLGLLTGIGGLLTVFPPFGEIAGAVFGLGAIAWFIAVGLALLFKRNVVLSEPMQS</sequence>
<evidence type="ECO:0000256" key="1">
    <source>
        <dbReference type="SAM" id="Phobius"/>
    </source>
</evidence>
<keyword evidence="1" id="KW-0472">Membrane</keyword>
<feature type="transmembrane region" description="Helical" evidence="1">
    <location>
        <begin position="88"/>
        <end position="110"/>
    </location>
</feature>
<keyword evidence="1" id="KW-1133">Transmembrane helix</keyword>
<organism evidence="2 3">
    <name type="scientific">Loktanella gaetbuli</name>
    <dbReference type="NCBI Taxonomy" id="2881335"/>
    <lineage>
        <taxon>Bacteria</taxon>
        <taxon>Pseudomonadati</taxon>
        <taxon>Pseudomonadota</taxon>
        <taxon>Alphaproteobacteria</taxon>
        <taxon>Rhodobacterales</taxon>
        <taxon>Roseobacteraceae</taxon>
        <taxon>Loktanella</taxon>
    </lineage>
</organism>
<keyword evidence="3" id="KW-1185">Reference proteome</keyword>